<keyword evidence="1" id="KW-0472">Membrane</keyword>
<evidence type="ECO:0000259" key="2">
    <source>
        <dbReference type="Pfam" id="PF04389"/>
    </source>
</evidence>
<dbReference type="Pfam" id="PF04389">
    <property type="entry name" value="Peptidase_M28"/>
    <property type="match status" value="1"/>
</dbReference>
<dbReference type="GO" id="GO:0008235">
    <property type="term" value="F:metalloexopeptidase activity"/>
    <property type="evidence" value="ECO:0007669"/>
    <property type="project" value="InterPro"/>
</dbReference>
<gene>
    <name evidence="3" type="ORF">MGWOODY_Hyp520</name>
</gene>
<dbReference type="Gene3D" id="3.40.630.10">
    <property type="entry name" value="Zn peptidases"/>
    <property type="match status" value="1"/>
</dbReference>
<dbReference type="AlphaFoldDB" id="A0A170PU62"/>
<reference evidence="3" key="1">
    <citation type="submission" date="2015-10" db="EMBL/GenBank/DDBJ databases">
        <authorList>
            <person name="Gilbert D.G."/>
        </authorList>
    </citation>
    <scope>NUCLEOTIDE SEQUENCE</scope>
</reference>
<sequence>MVITEIMIGFAPMTRMRAFILAEVLFIVMIVAGVFFYMNRDDDVADRLTEYRAMYVDGPAMLNLTETLSSDALEGRAAGSSGNAAARGFILKRFETMELRRFHGTYEYAFPVLPGPMDGLSEPADGVNIVGWIAGETPGRGPMLVVTAHYDHLGIVDGEIYNGADDNASGVAALVGVAEYFERNPPKHDIVFAALDAEEIGYQGAKALVESGLIDLGRVALNMNFDMVGRSDAGVLYVAGTTPYPQLKPMIDDLATQVPVTLLTGHDSPELGQDDWTNQSDHAVFHEIGIPFLYFGVEDHPGYHAPSDDYGDLTHDFFVRAGDTLVMAVKAADAWLISSKRQEN</sequence>
<keyword evidence="1" id="KW-1133">Transmembrane helix</keyword>
<feature type="domain" description="Peptidase M28" evidence="2">
    <location>
        <begin position="128"/>
        <end position="327"/>
    </location>
</feature>
<dbReference type="EMBL" id="CZQD01000039">
    <property type="protein sequence ID" value="CUS57356.1"/>
    <property type="molecule type" value="Genomic_DNA"/>
</dbReference>
<dbReference type="InterPro" id="IPR007484">
    <property type="entry name" value="Peptidase_M28"/>
</dbReference>
<proteinExistence type="predicted"/>
<organism evidence="3">
    <name type="scientific">hydrothermal vent metagenome</name>
    <dbReference type="NCBI Taxonomy" id="652676"/>
    <lineage>
        <taxon>unclassified sequences</taxon>
        <taxon>metagenomes</taxon>
        <taxon>ecological metagenomes</taxon>
    </lineage>
</organism>
<dbReference type="PANTHER" id="PTHR12147:SF26">
    <property type="entry name" value="PEPTIDASE M28 DOMAIN-CONTAINING PROTEIN"/>
    <property type="match status" value="1"/>
</dbReference>
<evidence type="ECO:0000256" key="1">
    <source>
        <dbReference type="SAM" id="Phobius"/>
    </source>
</evidence>
<dbReference type="SUPFAM" id="SSF53187">
    <property type="entry name" value="Zn-dependent exopeptidases"/>
    <property type="match status" value="1"/>
</dbReference>
<keyword evidence="1" id="KW-0812">Transmembrane</keyword>
<protein>
    <submittedName>
        <fullName evidence="3">Peptidase M20/M25/M40 family protein</fullName>
    </submittedName>
</protein>
<accession>A0A170PU62</accession>
<feature type="transmembrane region" description="Helical" evidence="1">
    <location>
        <begin position="20"/>
        <end position="38"/>
    </location>
</feature>
<dbReference type="InterPro" id="IPR045175">
    <property type="entry name" value="M28_fam"/>
</dbReference>
<evidence type="ECO:0000313" key="3">
    <source>
        <dbReference type="EMBL" id="CUS57356.1"/>
    </source>
</evidence>
<name>A0A170PU62_9ZZZZ</name>
<dbReference type="PANTHER" id="PTHR12147">
    <property type="entry name" value="METALLOPEPTIDASE M28 FAMILY MEMBER"/>
    <property type="match status" value="1"/>
</dbReference>
<dbReference type="GO" id="GO:0006508">
    <property type="term" value="P:proteolysis"/>
    <property type="evidence" value="ECO:0007669"/>
    <property type="project" value="InterPro"/>
</dbReference>